<gene>
    <name evidence="2" type="ORF">GNZ18_00105</name>
</gene>
<feature type="transmembrane region" description="Helical" evidence="1">
    <location>
        <begin position="6"/>
        <end position="26"/>
    </location>
</feature>
<dbReference type="AlphaFoldDB" id="A0A7K1KS58"/>
<keyword evidence="1" id="KW-1133">Transmembrane helix</keyword>
<keyword evidence="1" id="KW-0812">Transmembrane</keyword>
<proteinExistence type="predicted"/>
<organism evidence="2 3">
    <name type="scientific">Actinomadura litoris</name>
    <dbReference type="NCBI Taxonomy" id="2678616"/>
    <lineage>
        <taxon>Bacteria</taxon>
        <taxon>Bacillati</taxon>
        <taxon>Actinomycetota</taxon>
        <taxon>Actinomycetes</taxon>
        <taxon>Streptosporangiales</taxon>
        <taxon>Thermomonosporaceae</taxon>
        <taxon>Actinomadura</taxon>
    </lineage>
</organism>
<evidence type="ECO:0000256" key="1">
    <source>
        <dbReference type="SAM" id="Phobius"/>
    </source>
</evidence>
<sequence length="199" mass="21030">MNVRRLLTQGGAGVGGTALLAGAMWLHSIGPHVRARALEPIRDGGGIGQVVGNRVFSVRVDRVEAARSLAPGLSLGDPPPVGTEGVYLVVRLWAKAEREPLKLAAAKLETSGGLSFRDGPRPGAGEVVQPLFQPMIWTPTAFVFELPKERVAGAHLVVGTGGLLPQLSAEADIDLGLTRARAAELIRAAPERYDVRGRR</sequence>
<keyword evidence="3" id="KW-1185">Reference proteome</keyword>
<evidence type="ECO:0000313" key="3">
    <source>
        <dbReference type="Proteomes" id="UP000432015"/>
    </source>
</evidence>
<reference evidence="2 3" key="1">
    <citation type="submission" date="2019-11" db="EMBL/GenBank/DDBJ databases">
        <authorList>
            <person name="Cao P."/>
        </authorList>
    </citation>
    <scope>NUCLEOTIDE SEQUENCE [LARGE SCALE GENOMIC DNA]</scope>
    <source>
        <strain evidence="2 3">NEAU-AAG5</strain>
    </source>
</reference>
<dbReference type="RefSeq" id="WP_156214019.1">
    <property type="nucleotide sequence ID" value="NZ_WOFH01000001.1"/>
</dbReference>
<accession>A0A7K1KS58</accession>
<keyword evidence="1" id="KW-0472">Membrane</keyword>
<evidence type="ECO:0008006" key="4">
    <source>
        <dbReference type="Google" id="ProtNLM"/>
    </source>
</evidence>
<name>A0A7K1KS58_9ACTN</name>
<protein>
    <recommendedName>
        <fullName evidence="4">DUF4352 domain-containing protein</fullName>
    </recommendedName>
</protein>
<dbReference type="PROSITE" id="PS51318">
    <property type="entry name" value="TAT"/>
    <property type="match status" value="1"/>
</dbReference>
<dbReference type="InterPro" id="IPR006311">
    <property type="entry name" value="TAT_signal"/>
</dbReference>
<comment type="caution">
    <text evidence="2">The sequence shown here is derived from an EMBL/GenBank/DDBJ whole genome shotgun (WGS) entry which is preliminary data.</text>
</comment>
<evidence type="ECO:0000313" key="2">
    <source>
        <dbReference type="EMBL" id="MUN35010.1"/>
    </source>
</evidence>
<dbReference type="Proteomes" id="UP000432015">
    <property type="component" value="Unassembled WGS sequence"/>
</dbReference>
<dbReference type="EMBL" id="WOFH01000001">
    <property type="protein sequence ID" value="MUN35010.1"/>
    <property type="molecule type" value="Genomic_DNA"/>
</dbReference>